<dbReference type="InterPro" id="IPR001645">
    <property type="entry name" value="Folylpolyglutamate_synth"/>
</dbReference>
<dbReference type="STRING" id="1850517.A8708_15165"/>
<feature type="domain" description="Mur ligase central" evidence="20">
    <location>
        <begin position="59"/>
        <end position="286"/>
    </location>
</feature>
<keyword evidence="13" id="KW-0460">Magnesium</keyword>
<comment type="catalytic activity">
    <reaction evidence="16">
        <text>(6S)-5,6,7,8-tetrahydrofolyl-(gamma-L-Glu)(n) + L-glutamate + ATP = (6S)-5,6,7,8-tetrahydrofolyl-(gamma-L-Glu)(n+1) + ADP + phosphate + H(+)</text>
        <dbReference type="Rhea" id="RHEA:10580"/>
        <dbReference type="Rhea" id="RHEA-COMP:14738"/>
        <dbReference type="Rhea" id="RHEA-COMP:14740"/>
        <dbReference type="ChEBI" id="CHEBI:15378"/>
        <dbReference type="ChEBI" id="CHEBI:29985"/>
        <dbReference type="ChEBI" id="CHEBI:30616"/>
        <dbReference type="ChEBI" id="CHEBI:43474"/>
        <dbReference type="ChEBI" id="CHEBI:141005"/>
        <dbReference type="ChEBI" id="CHEBI:456216"/>
        <dbReference type="EC" id="6.3.2.17"/>
    </reaction>
</comment>
<dbReference type="GO" id="GO:0004326">
    <property type="term" value="F:tetrahydrofolylpolyglutamate synthase activity"/>
    <property type="evidence" value="ECO:0007669"/>
    <property type="project" value="UniProtKB-EC"/>
</dbReference>
<evidence type="ECO:0000256" key="2">
    <source>
        <dbReference type="ARBA" id="ARBA00004799"/>
    </source>
</evidence>
<evidence type="ECO:0000259" key="19">
    <source>
        <dbReference type="Pfam" id="PF02875"/>
    </source>
</evidence>
<evidence type="ECO:0000313" key="22">
    <source>
        <dbReference type="Proteomes" id="UP000078454"/>
    </source>
</evidence>
<organism evidence="21 22">
    <name type="scientific">Paenibacillus oryzisoli</name>
    <dbReference type="NCBI Taxonomy" id="1850517"/>
    <lineage>
        <taxon>Bacteria</taxon>
        <taxon>Bacillati</taxon>
        <taxon>Bacillota</taxon>
        <taxon>Bacilli</taxon>
        <taxon>Bacillales</taxon>
        <taxon>Paenibacillaceae</taxon>
        <taxon>Paenibacillus</taxon>
    </lineage>
</organism>
<reference evidence="21 22" key="1">
    <citation type="submission" date="2016-05" db="EMBL/GenBank/DDBJ databases">
        <title>Paenibacillus sp. 1ZS3-15 nov., isolated from the rhizosphere soil.</title>
        <authorList>
            <person name="Zhang X.X."/>
            <person name="Zhang J."/>
        </authorList>
    </citation>
    <scope>NUCLEOTIDE SEQUENCE [LARGE SCALE GENOMIC DNA]</scope>
    <source>
        <strain evidence="21 22">1ZS3-15</strain>
    </source>
</reference>
<dbReference type="InterPro" id="IPR036615">
    <property type="entry name" value="Mur_ligase_C_dom_sf"/>
</dbReference>
<dbReference type="Pfam" id="PF08245">
    <property type="entry name" value="Mur_ligase_M"/>
    <property type="match status" value="1"/>
</dbReference>
<evidence type="ECO:0000256" key="7">
    <source>
        <dbReference type="ARBA" id="ARBA00013025"/>
    </source>
</evidence>
<evidence type="ECO:0000256" key="3">
    <source>
        <dbReference type="ARBA" id="ARBA00005150"/>
    </source>
</evidence>
<accession>A0A198A915</accession>
<comment type="similarity">
    <text evidence="4 18">Belongs to the folylpolyglutamate synthase family.</text>
</comment>
<keyword evidence="12 18" id="KW-0067">ATP-binding</keyword>
<comment type="catalytic activity">
    <reaction evidence="17">
        <text>7,8-dihydropteroate + L-glutamate + ATP = 7,8-dihydrofolate + ADP + phosphate + H(+)</text>
        <dbReference type="Rhea" id="RHEA:23584"/>
        <dbReference type="ChEBI" id="CHEBI:15378"/>
        <dbReference type="ChEBI" id="CHEBI:17839"/>
        <dbReference type="ChEBI" id="CHEBI:29985"/>
        <dbReference type="ChEBI" id="CHEBI:30616"/>
        <dbReference type="ChEBI" id="CHEBI:43474"/>
        <dbReference type="ChEBI" id="CHEBI:57451"/>
        <dbReference type="ChEBI" id="CHEBI:456216"/>
        <dbReference type="EC" id="6.3.2.12"/>
    </reaction>
</comment>
<dbReference type="InterPro" id="IPR036565">
    <property type="entry name" value="Mur-like_cat_sf"/>
</dbReference>
<feature type="domain" description="Mur ligase C-terminal" evidence="19">
    <location>
        <begin position="314"/>
        <end position="439"/>
    </location>
</feature>
<keyword evidence="22" id="KW-1185">Reference proteome</keyword>
<evidence type="ECO:0000256" key="9">
    <source>
        <dbReference type="ARBA" id="ARBA00022598"/>
    </source>
</evidence>
<dbReference type="NCBIfam" id="TIGR01499">
    <property type="entry name" value="folC"/>
    <property type="match status" value="1"/>
</dbReference>
<dbReference type="PIRSF" id="PIRSF001563">
    <property type="entry name" value="Folylpolyglu_synth"/>
    <property type="match status" value="1"/>
</dbReference>
<evidence type="ECO:0000256" key="12">
    <source>
        <dbReference type="ARBA" id="ARBA00022840"/>
    </source>
</evidence>
<dbReference type="AlphaFoldDB" id="A0A198A915"/>
<dbReference type="GO" id="GO:0046656">
    <property type="term" value="P:folic acid biosynthetic process"/>
    <property type="evidence" value="ECO:0007669"/>
    <property type="project" value="UniProtKB-KW"/>
</dbReference>
<evidence type="ECO:0000256" key="18">
    <source>
        <dbReference type="PIRNR" id="PIRNR001563"/>
    </source>
</evidence>
<keyword evidence="9 18" id="KW-0436">Ligase</keyword>
<evidence type="ECO:0000256" key="16">
    <source>
        <dbReference type="ARBA" id="ARBA00047493"/>
    </source>
</evidence>
<dbReference type="Pfam" id="PF02875">
    <property type="entry name" value="Mur_ligase_C"/>
    <property type="match status" value="1"/>
</dbReference>
<dbReference type="PANTHER" id="PTHR11136:SF0">
    <property type="entry name" value="DIHYDROFOLATE SYNTHETASE-RELATED"/>
    <property type="match status" value="1"/>
</dbReference>
<dbReference type="EC" id="6.3.2.17" evidence="7"/>
<proteinExistence type="inferred from homology"/>
<dbReference type="FunFam" id="3.40.1190.10:FF:000004">
    <property type="entry name" value="Dihydrofolate synthase/folylpolyglutamate synthase"/>
    <property type="match status" value="1"/>
</dbReference>
<gene>
    <name evidence="21" type="ORF">A8708_15165</name>
</gene>
<dbReference type="Gene3D" id="3.90.190.20">
    <property type="entry name" value="Mur ligase, C-terminal domain"/>
    <property type="match status" value="1"/>
</dbReference>
<keyword evidence="14" id="KW-0289">Folate biosynthesis</keyword>
<dbReference type="GO" id="GO:0005737">
    <property type="term" value="C:cytoplasm"/>
    <property type="evidence" value="ECO:0007669"/>
    <property type="project" value="TreeGrafter"/>
</dbReference>
<dbReference type="InterPro" id="IPR013221">
    <property type="entry name" value="Mur_ligase_cen"/>
</dbReference>
<sequence>MRTMDEIKNTAGEFQSAQEAIDWIVGRMEKLGMKPGLQRMELLMEKLGHPERRLKFIHVAGTNGKGSTCAYLASVLGACGYDVGTFTSPYLVRYTNRIQVNGADIEDDVLLRLVNEMKPIVDEIAGTEVGSPTMFEISTALAILYFGKVAYPDYVVWETGLGGRLDSTNIVNPIATVITNVGHDHMDILGDTLELVAAEKAGIIKAGVPVITAVEPAAIWSVIEQTAKAKKATLYSLGDQFSLTDVTSELDRQTFQFNGPFRPIPELAITLNGEHQLKNAAVAVMTLEVLRQYYATIVDDEDLQKGLSGTKWPGRLEMVSHEPRILIDGAHNPEGAATLAAALQNVYSYKKLHMMIGMLATKNHTGYLRHILPLVDTLIITEANFHKKGDAYALAEIANGLLREMNLEVDVVVERDWKQALTLLTNRTEQDDLAVVSGTLYLISDVRSWITYQTDSEKGW</sequence>
<dbReference type="PROSITE" id="PS01011">
    <property type="entry name" value="FOLYLPOLYGLU_SYNT_1"/>
    <property type="match status" value="1"/>
</dbReference>
<dbReference type="GO" id="GO:0008841">
    <property type="term" value="F:dihydrofolate synthase activity"/>
    <property type="evidence" value="ECO:0007669"/>
    <property type="project" value="UniProtKB-EC"/>
</dbReference>
<dbReference type="OrthoDB" id="9809356at2"/>
<keyword evidence="10" id="KW-0479">Metal-binding</keyword>
<keyword evidence="11 18" id="KW-0547">Nucleotide-binding</keyword>
<dbReference type="PANTHER" id="PTHR11136">
    <property type="entry name" value="FOLYLPOLYGLUTAMATE SYNTHASE-RELATED"/>
    <property type="match status" value="1"/>
</dbReference>
<comment type="pathway">
    <text evidence="3">Cofactor biosynthesis; tetrahydrofolylpolyglutamate biosynthesis.</text>
</comment>
<dbReference type="GO" id="GO:0005524">
    <property type="term" value="F:ATP binding"/>
    <property type="evidence" value="ECO:0007669"/>
    <property type="project" value="UniProtKB-KW"/>
</dbReference>
<evidence type="ECO:0000256" key="17">
    <source>
        <dbReference type="ARBA" id="ARBA00049161"/>
    </source>
</evidence>
<dbReference type="Gene3D" id="3.40.1190.10">
    <property type="entry name" value="Mur-like, catalytic domain"/>
    <property type="match status" value="1"/>
</dbReference>
<dbReference type="InterPro" id="IPR004101">
    <property type="entry name" value="Mur_ligase_C"/>
</dbReference>
<evidence type="ECO:0000256" key="4">
    <source>
        <dbReference type="ARBA" id="ARBA00008276"/>
    </source>
</evidence>
<dbReference type="Proteomes" id="UP000078454">
    <property type="component" value="Unassembled WGS sequence"/>
</dbReference>
<comment type="cofactor">
    <cofactor evidence="1">
        <name>Mg(2+)</name>
        <dbReference type="ChEBI" id="CHEBI:18420"/>
    </cofactor>
</comment>
<evidence type="ECO:0000259" key="20">
    <source>
        <dbReference type="Pfam" id="PF08245"/>
    </source>
</evidence>
<name>A0A198A915_9BACL</name>
<comment type="caution">
    <text evidence="21">The sequence shown here is derived from an EMBL/GenBank/DDBJ whole genome shotgun (WGS) entry which is preliminary data.</text>
</comment>
<protein>
    <recommendedName>
        <fullName evidence="8">Dihydrofolate synthase/folylpolyglutamate synthase</fullName>
        <ecNumber evidence="6">6.3.2.12</ecNumber>
        <ecNumber evidence="7">6.3.2.17</ecNumber>
    </recommendedName>
    <alternativeName>
        <fullName evidence="15">Tetrahydrofolylpolyglutamate synthase</fullName>
    </alternativeName>
</protein>
<dbReference type="GO" id="GO:0046872">
    <property type="term" value="F:metal ion binding"/>
    <property type="evidence" value="ECO:0007669"/>
    <property type="project" value="UniProtKB-KW"/>
</dbReference>
<evidence type="ECO:0000313" key="21">
    <source>
        <dbReference type="EMBL" id="OAS17571.1"/>
    </source>
</evidence>
<dbReference type="SUPFAM" id="SSF53623">
    <property type="entry name" value="MurD-like peptide ligases, catalytic domain"/>
    <property type="match status" value="1"/>
</dbReference>
<evidence type="ECO:0000256" key="11">
    <source>
        <dbReference type="ARBA" id="ARBA00022741"/>
    </source>
</evidence>
<dbReference type="EMBL" id="LYPB01000071">
    <property type="protein sequence ID" value="OAS17571.1"/>
    <property type="molecule type" value="Genomic_DNA"/>
</dbReference>
<evidence type="ECO:0000256" key="8">
    <source>
        <dbReference type="ARBA" id="ARBA00019357"/>
    </source>
</evidence>
<comment type="subunit">
    <text evidence="5">Monomer.</text>
</comment>
<dbReference type="InterPro" id="IPR018109">
    <property type="entry name" value="Folylpolyglutamate_synth_CS"/>
</dbReference>
<evidence type="ECO:0000256" key="5">
    <source>
        <dbReference type="ARBA" id="ARBA00011245"/>
    </source>
</evidence>
<dbReference type="EC" id="6.3.2.12" evidence="6"/>
<dbReference type="SUPFAM" id="SSF53244">
    <property type="entry name" value="MurD-like peptide ligases, peptide-binding domain"/>
    <property type="match status" value="1"/>
</dbReference>
<comment type="pathway">
    <text evidence="2">Cofactor biosynthesis; tetrahydrofolate biosynthesis; 7,8-dihydrofolate from 2-amino-4-hydroxy-6-hydroxymethyl-7,8-dihydropteridine diphosphate and 4-aminobenzoate: step 2/2.</text>
</comment>
<evidence type="ECO:0000256" key="1">
    <source>
        <dbReference type="ARBA" id="ARBA00001946"/>
    </source>
</evidence>
<evidence type="ECO:0000256" key="10">
    <source>
        <dbReference type="ARBA" id="ARBA00022723"/>
    </source>
</evidence>
<evidence type="ECO:0000256" key="13">
    <source>
        <dbReference type="ARBA" id="ARBA00022842"/>
    </source>
</evidence>
<evidence type="ECO:0000256" key="6">
    <source>
        <dbReference type="ARBA" id="ARBA00013023"/>
    </source>
</evidence>
<evidence type="ECO:0000256" key="14">
    <source>
        <dbReference type="ARBA" id="ARBA00022909"/>
    </source>
</evidence>
<evidence type="ECO:0000256" key="15">
    <source>
        <dbReference type="ARBA" id="ARBA00030592"/>
    </source>
</evidence>